<feature type="region of interest" description="Disordered" evidence="1">
    <location>
        <begin position="23"/>
        <end position="43"/>
    </location>
</feature>
<gene>
    <name evidence="2" type="primary">NCL1_23207</name>
    <name evidence="2" type="ORF">TNCV_3989651</name>
</gene>
<keyword evidence="3" id="KW-1185">Reference proteome</keyword>
<accession>A0A8X6SX25</accession>
<dbReference type="AlphaFoldDB" id="A0A8X6SX25"/>
<sequence length="159" mass="17996">MSACGREFHIACMRSKISSFEAARRGSRARRRPTKSHTGSIGDISADVDEADISTPVAVDQRAANCLEETVRSFTAMRSRYQSPRADVTFRRPLPVFRVIRCSSIHCFQTRIIVELFRCTRAPIARSENPPSQRPLILSRSNSISYWNFSLFRSGLTKP</sequence>
<dbReference type="EMBL" id="BMAU01021357">
    <property type="protein sequence ID" value="GFY20921.1"/>
    <property type="molecule type" value="Genomic_DNA"/>
</dbReference>
<reference evidence="2" key="1">
    <citation type="submission" date="2020-08" db="EMBL/GenBank/DDBJ databases">
        <title>Multicomponent nature underlies the extraordinary mechanical properties of spider dragline silk.</title>
        <authorList>
            <person name="Kono N."/>
            <person name="Nakamura H."/>
            <person name="Mori M."/>
            <person name="Yoshida Y."/>
            <person name="Ohtoshi R."/>
            <person name="Malay A.D."/>
            <person name="Moran D.A.P."/>
            <person name="Tomita M."/>
            <person name="Numata K."/>
            <person name="Arakawa K."/>
        </authorList>
    </citation>
    <scope>NUCLEOTIDE SEQUENCE</scope>
</reference>
<evidence type="ECO:0000313" key="3">
    <source>
        <dbReference type="Proteomes" id="UP000887159"/>
    </source>
</evidence>
<comment type="caution">
    <text evidence="2">The sequence shown here is derived from an EMBL/GenBank/DDBJ whole genome shotgun (WGS) entry which is preliminary data.</text>
</comment>
<evidence type="ECO:0000256" key="1">
    <source>
        <dbReference type="SAM" id="MobiDB-lite"/>
    </source>
</evidence>
<name>A0A8X6SX25_TRICX</name>
<organism evidence="2 3">
    <name type="scientific">Trichonephila clavipes</name>
    <name type="common">Golden silk orbweaver</name>
    <name type="synonym">Nephila clavipes</name>
    <dbReference type="NCBI Taxonomy" id="2585209"/>
    <lineage>
        <taxon>Eukaryota</taxon>
        <taxon>Metazoa</taxon>
        <taxon>Ecdysozoa</taxon>
        <taxon>Arthropoda</taxon>
        <taxon>Chelicerata</taxon>
        <taxon>Arachnida</taxon>
        <taxon>Araneae</taxon>
        <taxon>Araneomorphae</taxon>
        <taxon>Entelegynae</taxon>
        <taxon>Araneoidea</taxon>
        <taxon>Nephilidae</taxon>
        <taxon>Trichonephila</taxon>
    </lineage>
</organism>
<proteinExistence type="predicted"/>
<feature type="compositionally biased region" description="Basic residues" evidence="1">
    <location>
        <begin position="25"/>
        <end position="35"/>
    </location>
</feature>
<evidence type="ECO:0000313" key="2">
    <source>
        <dbReference type="EMBL" id="GFY20921.1"/>
    </source>
</evidence>
<dbReference type="Proteomes" id="UP000887159">
    <property type="component" value="Unassembled WGS sequence"/>
</dbReference>
<protein>
    <submittedName>
        <fullName evidence="2">Uncharacterized protein</fullName>
    </submittedName>
</protein>